<evidence type="ECO:0000313" key="3">
    <source>
        <dbReference type="Proteomes" id="UP001151760"/>
    </source>
</evidence>
<keyword evidence="1" id="KW-1133">Transmembrane helix</keyword>
<evidence type="ECO:0000313" key="2">
    <source>
        <dbReference type="EMBL" id="GJT02328.1"/>
    </source>
</evidence>
<feature type="transmembrane region" description="Helical" evidence="1">
    <location>
        <begin position="37"/>
        <end position="57"/>
    </location>
</feature>
<accession>A0ABQ5AMG5</accession>
<comment type="caution">
    <text evidence="2">The sequence shown here is derived from an EMBL/GenBank/DDBJ whole genome shotgun (WGS) entry which is preliminary data.</text>
</comment>
<keyword evidence="1" id="KW-0472">Membrane</keyword>
<reference evidence="2" key="2">
    <citation type="submission" date="2022-01" db="EMBL/GenBank/DDBJ databases">
        <authorList>
            <person name="Yamashiro T."/>
            <person name="Shiraishi A."/>
            <person name="Satake H."/>
            <person name="Nakayama K."/>
        </authorList>
    </citation>
    <scope>NUCLEOTIDE SEQUENCE</scope>
</reference>
<keyword evidence="1" id="KW-0812">Transmembrane</keyword>
<reference evidence="2" key="1">
    <citation type="journal article" date="2022" name="Int. J. Mol. Sci.">
        <title>Draft Genome of Tanacetum Coccineum: Genomic Comparison of Closely Related Tanacetum-Family Plants.</title>
        <authorList>
            <person name="Yamashiro T."/>
            <person name="Shiraishi A."/>
            <person name="Nakayama K."/>
            <person name="Satake H."/>
        </authorList>
    </citation>
    <scope>NUCLEOTIDE SEQUENCE</scope>
</reference>
<organism evidence="2 3">
    <name type="scientific">Tanacetum coccineum</name>
    <dbReference type="NCBI Taxonomy" id="301880"/>
    <lineage>
        <taxon>Eukaryota</taxon>
        <taxon>Viridiplantae</taxon>
        <taxon>Streptophyta</taxon>
        <taxon>Embryophyta</taxon>
        <taxon>Tracheophyta</taxon>
        <taxon>Spermatophyta</taxon>
        <taxon>Magnoliopsida</taxon>
        <taxon>eudicotyledons</taxon>
        <taxon>Gunneridae</taxon>
        <taxon>Pentapetalae</taxon>
        <taxon>asterids</taxon>
        <taxon>campanulids</taxon>
        <taxon>Asterales</taxon>
        <taxon>Asteraceae</taxon>
        <taxon>Asteroideae</taxon>
        <taxon>Anthemideae</taxon>
        <taxon>Anthemidinae</taxon>
        <taxon>Tanacetum</taxon>
    </lineage>
</organism>
<keyword evidence="3" id="KW-1185">Reference proteome</keyword>
<sequence>MDVINGGHKNVVTKGFPDAIGVYDDVAYFLPSGTWDVFFAMLSVLLIMALQHHVYLLTQLMRYTHSTAAPWAGLPVTRPGQQHPVPEADIIRVLLNVVAPR</sequence>
<evidence type="ECO:0000256" key="1">
    <source>
        <dbReference type="SAM" id="Phobius"/>
    </source>
</evidence>
<dbReference type="EMBL" id="BQNB010012341">
    <property type="protein sequence ID" value="GJT02328.1"/>
    <property type="molecule type" value="Genomic_DNA"/>
</dbReference>
<protein>
    <submittedName>
        <fullName evidence="2">Uncharacterized protein</fullName>
    </submittedName>
</protein>
<proteinExistence type="predicted"/>
<name>A0ABQ5AMG5_9ASTR</name>
<dbReference type="Proteomes" id="UP001151760">
    <property type="component" value="Unassembled WGS sequence"/>
</dbReference>
<gene>
    <name evidence="2" type="ORF">Tco_0823497</name>
</gene>